<evidence type="ECO:0000256" key="3">
    <source>
        <dbReference type="ARBA" id="ARBA00022821"/>
    </source>
</evidence>
<dbReference type="Gene3D" id="3.40.50.10140">
    <property type="entry name" value="Toll/interleukin-1 receptor homology (TIR) domain"/>
    <property type="match status" value="1"/>
</dbReference>
<keyword evidence="7" id="KW-1185">Reference proteome</keyword>
<sequence length="897" mass="102426">MALVISEGASSSSFTHQPKNFDVFLSFRGEDTRYGFISHLYEALHLRGIHTFIDDNLQRGEKISTELLKIIENSTISIIVFSENYASSTWCLDELAKIVECKKNDQLVRPIFYNVDPSDVRNQNGKYGKALDKNEKNIKHNKKVQRWRNALQEAANISGWHYQYSGSESKFIQGIVEEISNSKLNRKPLSIARYPVGIDYRVKTILSDIESNDAPMIGIYGPGGIDSCDLNPIYGIQKLIDMCLIIVDQYDKLSMHDLLQQMGKDIVRRESPQLPGERSRLWHYEDVLDVLTENTGSKKVRGIMICSAEPSKIQLEPKCLEKMKNLKFLIASNVEICANLENIPNGLRVLDWRGFPLSSLPSNFHPQKLTVLNMPESRVILYKLLERIQCKSLVYMNFQSCQCIRELPDLSIATPNIKQLNLRECMKLVKVHDSNGCLDKLESWDLTGCIELQILPSCIKMKSLKFLILYECNRFERFPDIPQEMENLKFLSLAYTAIGELPSSFGNLIGLERLDIGSYFYSCHLPSSIYKLQYLRKLILHGNVQFAKDVEIGRQALCNSYGGFSKYGFLMLNLVKNLSSCFHLSKKCLLSGSENLNIRDSIMRFNGLDFLLIEDSMFLKKIPKLPESIRSVYVSNCISLNSKSLEKLFLQFGRNLELSPNMTCSGVKGNLFVDSHSHQIDYSSQLSLPKFFLIEEELRSNLDVYLIDFGERYNIIVPEKKIPKWFNHQSIESSISFWVGPKFPTFAFCIAFHLVPLKDSYANNDKCGSLRDDIISWVCVVNISINGHMQPFMRQPIFQGLKCDHLWFYGVPQSQLQQKFGDLLQGDQNHVKVSCKISHWTSEFGNFAPIIARMGAHVECTFPPQNVGDYSELAPLLPSFSTSNGLRRRRTSTSSNH</sequence>
<dbReference type="SUPFAM" id="SSF52058">
    <property type="entry name" value="L domain-like"/>
    <property type="match status" value="1"/>
</dbReference>
<dbReference type="Pfam" id="PF01582">
    <property type="entry name" value="TIR"/>
    <property type="match status" value="1"/>
</dbReference>
<protein>
    <recommendedName>
        <fullName evidence="5">TIR domain-containing protein</fullName>
    </recommendedName>
</protein>
<dbReference type="EnsemblPlants" id="QL10p003255:mrna">
    <property type="protein sequence ID" value="QL10p003255:mrna"/>
    <property type="gene ID" value="QL10p003255"/>
</dbReference>
<keyword evidence="1" id="KW-0433">Leucine-rich repeat</keyword>
<dbReference type="Proteomes" id="UP000594261">
    <property type="component" value="Chromosome 10"/>
</dbReference>
<name>A0A7N2MNJ7_QUELO</name>
<dbReference type="InterPro" id="IPR058192">
    <property type="entry name" value="WHD_ROQ1-like"/>
</dbReference>
<dbReference type="InterPro" id="IPR044974">
    <property type="entry name" value="Disease_R_plants"/>
</dbReference>
<organism evidence="6 7">
    <name type="scientific">Quercus lobata</name>
    <name type="common">Valley oak</name>
    <dbReference type="NCBI Taxonomy" id="97700"/>
    <lineage>
        <taxon>Eukaryota</taxon>
        <taxon>Viridiplantae</taxon>
        <taxon>Streptophyta</taxon>
        <taxon>Embryophyta</taxon>
        <taxon>Tracheophyta</taxon>
        <taxon>Spermatophyta</taxon>
        <taxon>Magnoliopsida</taxon>
        <taxon>eudicotyledons</taxon>
        <taxon>Gunneridae</taxon>
        <taxon>Pentapetalae</taxon>
        <taxon>rosids</taxon>
        <taxon>fabids</taxon>
        <taxon>Fagales</taxon>
        <taxon>Fagaceae</taxon>
        <taxon>Quercus</taxon>
    </lineage>
</organism>
<evidence type="ECO:0000256" key="2">
    <source>
        <dbReference type="ARBA" id="ARBA00022737"/>
    </source>
</evidence>
<dbReference type="InParanoid" id="A0A7N2MNJ7"/>
<dbReference type="InterPro" id="IPR045344">
    <property type="entry name" value="C-JID"/>
</dbReference>
<reference evidence="6 7" key="1">
    <citation type="journal article" date="2016" name="G3 (Bethesda)">
        <title>First Draft Assembly and Annotation of the Genome of a California Endemic Oak Quercus lobata Nee (Fagaceae).</title>
        <authorList>
            <person name="Sork V.L."/>
            <person name="Fitz-Gibbon S.T."/>
            <person name="Puiu D."/>
            <person name="Crepeau M."/>
            <person name="Gugger P.F."/>
            <person name="Sherman R."/>
            <person name="Stevens K."/>
            <person name="Langley C.H."/>
            <person name="Pellegrini M."/>
            <person name="Salzberg S.L."/>
        </authorList>
    </citation>
    <scope>NUCLEOTIDE SEQUENCE [LARGE SCALE GENOMIC DNA]</scope>
    <source>
        <strain evidence="6 7">cv. SW786</strain>
    </source>
</reference>
<dbReference type="SUPFAM" id="SSF52200">
    <property type="entry name" value="Toll/Interleukin receptor TIR domain"/>
    <property type="match status" value="1"/>
</dbReference>
<dbReference type="InterPro" id="IPR032675">
    <property type="entry name" value="LRR_dom_sf"/>
</dbReference>
<dbReference type="PANTHER" id="PTHR11017">
    <property type="entry name" value="LEUCINE-RICH REPEAT-CONTAINING PROTEIN"/>
    <property type="match status" value="1"/>
</dbReference>
<evidence type="ECO:0000259" key="5">
    <source>
        <dbReference type="PROSITE" id="PS50104"/>
    </source>
</evidence>
<dbReference type="Pfam" id="PF23282">
    <property type="entry name" value="WHD_ROQ1"/>
    <property type="match status" value="1"/>
</dbReference>
<keyword evidence="3" id="KW-0611">Plant defense</keyword>
<evidence type="ECO:0000313" key="6">
    <source>
        <dbReference type="EnsemblPlants" id="QL10p003255:mrna"/>
    </source>
</evidence>
<dbReference type="EMBL" id="LRBV02000010">
    <property type="status" value="NOT_ANNOTATED_CDS"/>
    <property type="molecule type" value="Genomic_DNA"/>
</dbReference>
<keyword evidence="2" id="KW-0677">Repeat</keyword>
<accession>A0A7N2MNJ7</accession>
<dbReference type="Gramene" id="QL10p003255:mrna">
    <property type="protein sequence ID" value="QL10p003255:mrna"/>
    <property type="gene ID" value="QL10p003255"/>
</dbReference>
<dbReference type="PANTHER" id="PTHR11017:SF573">
    <property type="entry name" value="ADP-RIBOSYL CYCLASE_CYCLIC ADP-RIBOSE HYDROLASE"/>
    <property type="match status" value="1"/>
</dbReference>
<proteinExistence type="predicted"/>
<dbReference type="FunFam" id="3.40.50.10140:FF:000007">
    <property type="entry name" value="Disease resistance protein (TIR-NBS-LRR class)"/>
    <property type="match status" value="1"/>
</dbReference>
<evidence type="ECO:0000256" key="1">
    <source>
        <dbReference type="ARBA" id="ARBA00022614"/>
    </source>
</evidence>
<dbReference type="AlphaFoldDB" id="A0A7N2MNJ7"/>
<dbReference type="Pfam" id="PF23286">
    <property type="entry name" value="LRR_13"/>
    <property type="match status" value="1"/>
</dbReference>
<dbReference type="Pfam" id="PF20160">
    <property type="entry name" value="C-JID"/>
    <property type="match status" value="1"/>
</dbReference>
<reference evidence="6" key="2">
    <citation type="submission" date="2021-01" db="UniProtKB">
        <authorList>
            <consortium name="EnsemblPlants"/>
        </authorList>
    </citation>
    <scope>IDENTIFICATION</scope>
</reference>
<dbReference type="GO" id="GO:0006952">
    <property type="term" value="P:defense response"/>
    <property type="evidence" value="ECO:0007669"/>
    <property type="project" value="InterPro"/>
</dbReference>
<feature type="domain" description="TIR" evidence="5">
    <location>
        <begin position="19"/>
        <end position="183"/>
    </location>
</feature>
<dbReference type="InterPro" id="IPR058546">
    <property type="entry name" value="RPS4B/Roq1-like_LRR"/>
</dbReference>
<dbReference type="GO" id="GO:0007165">
    <property type="term" value="P:signal transduction"/>
    <property type="evidence" value="ECO:0007669"/>
    <property type="project" value="InterPro"/>
</dbReference>
<evidence type="ECO:0000313" key="7">
    <source>
        <dbReference type="Proteomes" id="UP000594261"/>
    </source>
</evidence>
<keyword evidence="4" id="KW-0520">NAD</keyword>
<dbReference type="PROSITE" id="PS50104">
    <property type="entry name" value="TIR"/>
    <property type="match status" value="1"/>
</dbReference>
<evidence type="ECO:0000256" key="4">
    <source>
        <dbReference type="ARBA" id="ARBA00023027"/>
    </source>
</evidence>
<dbReference type="InterPro" id="IPR035897">
    <property type="entry name" value="Toll_tir_struct_dom_sf"/>
</dbReference>
<dbReference type="Gene3D" id="3.80.10.10">
    <property type="entry name" value="Ribonuclease Inhibitor"/>
    <property type="match status" value="2"/>
</dbReference>
<dbReference type="SMART" id="SM00255">
    <property type="entry name" value="TIR"/>
    <property type="match status" value="1"/>
</dbReference>
<dbReference type="InterPro" id="IPR000157">
    <property type="entry name" value="TIR_dom"/>
</dbReference>